<dbReference type="InterPro" id="IPR025867">
    <property type="entry name" value="MnmE_helical"/>
</dbReference>
<name>A0A3B1DU70_9ZZZZ</name>
<dbReference type="GO" id="GO:0003924">
    <property type="term" value="F:GTPase activity"/>
    <property type="evidence" value="ECO:0007669"/>
    <property type="project" value="InterPro"/>
</dbReference>
<comment type="subcellular location">
    <subcellularLocation>
        <location evidence="1">Plastid</location>
        <location evidence="1">Chloroplast</location>
    </subcellularLocation>
</comment>
<dbReference type="Pfam" id="PF12631">
    <property type="entry name" value="MnmE_helical"/>
    <property type="match status" value="1"/>
</dbReference>
<dbReference type="GO" id="GO:0002098">
    <property type="term" value="P:tRNA wobble uridine modification"/>
    <property type="evidence" value="ECO:0007669"/>
    <property type="project" value="TreeGrafter"/>
</dbReference>
<reference evidence="11" key="1">
    <citation type="submission" date="2018-06" db="EMBL/GenBank/DDBJ databases">
        <authorList>
            <person name="Zhirakovskaya E."/>
        </authorList>
    </citation>
    <scope>NUCLEOTIDE SEQUENCE</scope>
</reference>
<dbReference type="PANTHER" id="PTHR42714">
    <property type="entry name" value="TRNA MODIFICATION GTPASE GTPBP3"/>
    <property type="match status" value="1"/>
</dbReference>
<dbReference type="Gene3D" id="3.30.1360.120">
    <property type="entry name" value="Probable tRNA modification gtpase trme, domain 1"/>
    <property type="match status" value="1"/>
</dbReference>
<evidence type="ECO:0000256" key="5">
    <source>
        <dbReference type="ARBA" id="ARBA00022741"/>
    </source>
</evidence>
<dbReference type="NCBIfam" id="TIGR00450">
    <property type="entry name" value="mnmE_trmE_thdF"/>
    <property type="match status" value="1"/>
</dbReference>
<dbReference type="InterPro" id="IPR018948">
    <property type="entry name" value="GTP-bd_TrmE_N"/>
</dbReference>
<dbReference type="GO" id="GO:0042802">
    <property type="term" value="F:identical protein binding"/>
    <property type="evidence" value="ECO:0007669"/>
    <property type="project" value="UniProtKB-ARBA"/>
</dbReference>
<dbReference type="GO" id="GO:0030488">
    <property type="term" value="P:tRNA methylation"/>
    <property type="evidence" value="ECO:0007669"/>
    <property type="project" value="TreeGrafter"/>
</dbReference>
<evidence type="ECO:0000256" key="6">
    <source>
        <dbReference type="ARBA" id="ARBA00022801"/>
    </source>
</evidence>
<dbReference type="Gene3D" id="1.20.120.430">
    <property type="entry name" value="tRNA modification GTPase MnmE domain 2"/>
    <property type="match status" value="1"/>
</dbReference>
<keyword evidence="4" id="KW-0479">Metal-binding</keyword>
<evidence type="ECO:0000256" key="8">
    <source>
        <dbReference type="ARBA" id="ARBA00022958"/>
    </source>
</evidence>
<dbReference type="EMBL" id="UOGF01000085">
    <property type="protein sequence ID" value="VAX32177.1"/>
    <property type="molecule type" value="Genomic_DNA"/>
</dbReference>
<proteinExistence type="inferred from homology"/>
<dbReference type="InterPro" id="IPR004520">
    <property type="entry name" value="GTPase_MnmE"/>
</dbReference>
<dbReference type="InterPro" id="IPR027266">
    <property type="entry name" value="TrmE/GcvT-like"/>
</dbReference>
<feature type="domain" description="TrmE-type G" evidence="10">
    <location>
        <begin position="225"/>
        <end position="384"/>
    </location>
</feature>
<dbReference type="AlphaFoldDB" id="A0A3B1DU70"/>
<dbReference type="GO" id="GO:0009507">
    <property type="term" value="C:chloroplast"/>
    <property type="evidence" value="ECO:0007669"/>
    <property type="project" value="UniProtKB-SubCell"/>
</dbReference>
<evidence type="ECO:0000256" key="3">
    <source>
        <dbReference type="ARBA" id="ARBA00022694"/>
    </source>
</evidence>
<dbReference type="InterPro" id="IPR006073">
    <property type="entry name" value="GTP-bd"/>
</dbReference>
<keyword evidence="9" id="KW-0342">GTP-binding</keyword>
<dbReference type="InterPro" id="IPR027417">
    <property type="entry name" value="P-loop_NTPase"/>
</dbReference>
<dbReference type="InterPro" id="IPR031168">
    <property type="entry name" value="G_TrmE"/>
</dbReference>
<evidence type="ECO:0000256" key="9">
    <source>
        <dbReference type="ARBA" id="ARBA00023134"/>
    </source>
</evidence>
<dbReference type="InterPro" id="IPR005225">
    <property type="entry name" value="Small_GTP-bd"/>
</dbReference>
<dbReference type="PANTHER" id="PTHR42714:SF2">
    <property type="entry name" value="TRNA MODIFICATION GTPASE GTPBP3, MITOCHONDRIAL"/>
    <property type="match status" value="1"/>
</dbReference>
<accession>A0A3B1DU70</accession>
<evidence type="ECO:0000313" key="11">
    <source>
        <dbReference type="EMBL" id="VAX32177.1"/>
    </source>
</evidence>
<dbReference type="InterPro" id="IPR027368">
    <property type="entry name" value="MnmE_dom2"/>
</dbReference>
<keyword evidence="8" id="KW-0630">Potassium</keyword>
<dbReference type="GO" id="GO:0005525">
    <property type="term" value="F:GTP binding"/>
    <property type="evidence" value="ECO:0007669"/>
    <property type="project" value="UniProtKB-KW"/>
</dbReference>
<dbReference type="Gene3D" id="3.40.50.300">
    <property type="entry name" value="P-loop containing nucleotide triphosphate hydrolases"/>
    <property type="match status" value="1"/>
</dbReference>
<dbReference type="Pfam" id="PF10396">
    <property type="entry name" value="TrmE_N"/>
    <property type="match status" value="1"/>
</dbReference>
<keyword evidence="7" id="KW-0460">Magnesium</keyword>
<dbReference type="PROSITE" id="PS51709">
    <property type="entry name" value="G_TRME"/>
    <property type="match status" value="1"/>
</dbReference>
<dbReference type="CDD" id="cd04164">
    <property type="entry name" value="trmE"/>
    <property type="match status" value="1"/>
</dbReference>
<dbReference type="NCBIfam" id="TIGR00231">
    <property type="entry name" value="small_GTP"/>
    <property type="match status" value="1"/>
</dbReference>
<dbReference type="SUPFAM" id="SSF52540">
    <property type="entry name" value="P-loop containing nucleoside triphosphate hydrolases"/>
    <property type="match status" value="1"/>
</dbReference>
<gene>
    <name evidence="11" type="ORF">MNBD_NITROSPIRAE01-334</name>
</gene>
<evidence type="ECO:0000256" key="7">
    <source>
        <dbReference type="ARBA" id="ARBA00022842"/>
    </source>
</evidence>
<dbReference type="HAMAP" id="MF_00379">
    <property type="entry name" value="GTPase_MnmE"/>
    <property type="match status" value="1"/>
</dbReference>
<dbReference type="PRINTS" id="PR00449">
    <property type="entry name" value="RASTRNSFRMNG"/>
</dbReference>
<keyword evidence="5" id="KW-0547">Nucleotide-binding</keyword>
<dbReference type="GO" id="GO:0046872">
    <property type="term" value="F:metal ion binding"/>
    <property type="evidence" value="ECO:0007669"/>
    <property type="project" value="UniProtKB-KW"/>
</dbReference>
<dbReference type="GO" id="GO:0005829">
    <property type="term" value="C:cytosol"/>
    <property type="evidence" value="ECO:0007669"/>
    <property type="project" value="TreeGrafter"/>
</dbReference>
<dbReference type="FunFam" id="3.30.1360.120:FF:000003">
    <property type="entry name" value="tRNA modification GTPase MnmE"/>
    <property type="match status" value="1"/>
</dbReference>
<keyword evidence="3" id="KW-0819">tRNA processing</keyword>
<dbReference type="SUPFAM" id="SSF116878">
    <property type="entry name" value="TrmE connector domain"/>
    <property type="match status" value="1"/>
</dbReference>
<dbReference type="Pfam" id="PF01926">
    <property type="entry name" value="MMR_HSR1"/>
    <property type="match status" value="1"/>
</dbReference>
<organism evidence="11">
    <name type="scientific">hydrothermal vent metagenome</name>
    <dbReference type="NCBI Taxonomy" id="652676"/>
    <lineage>
        <taxon>unclassified sequences</taxon>
        <taxon>metagenomes</taxon>
        <taxon>ecological metagenomes</taxon>
    </lineage>
</organism>
<evidence type="ECO:0000256" key="2">
    <source>
        <dbReference type="ARBA" id="ARBA00011043"/>
    </source>
</evidence>
<protein>
    <submittedName>
        <fullName evidence="11">tRNA-5-carboxymethylaminomethyl-2-thiouridine(34) synthesis protein MnmE</fullName>
    </submittedName>
</protein>
<dbReference type="NCBIfam" id="NF003661">
    <property type="entry name" value="PRK05291.1-3"/>
    <property type="match status" value="1"/>
</dbReference>
<evidence type="ECO:0000259" key="10">
    <source>
        <dbReference type="PROSITE" id="PS51709"/>
    </source>
</evidence>
<sequence length="461" mass="50038">MKNRAAENDTICAIATPPGEGGVGIVRISGQAAGQIAASLYRGTPSWDNLKSHTATFAEVVDPKNSTLIDEALFLPMFAPRSYTGEDVVEIQTHGNPLILKKVLSAAILQGARLASPGEFTRRAFMSGRIDLAQAEAVMELVAAKSDIQHQWALGQLKGRLSAKISILKKKLLAVLAEIEASIDFSEEELPLNSREEIASSICGILSPMRALLAGYEVGRQIREGFTVVIMGRANVGKSSLMNHFLQEDRAIVTPIAGTTRDLLQEPVDLAGLSIKLVDTAGYRETTHPVEQEGVARATRVQKQADLVLWILDSSQALTKDDFYLAKMLQGRPLIIILNKRDLPLVLDEEVLRLRYPNTEFISISIKSDTGLKALSDCIKSRLIVSPEKEPPMLALLRHRNALVAAESALSAALVSVQGGLSWEFPAIDLRDALDALGEIVGETTLDTLLNEIFGQFCIGK</sequence>
<evidence type="ECO:0000256" key="4">
    <source>
        <dbReference type="ARBA" id="ARBA00022723"/>
    </source>
</evidence>
<evidence type="ECO:0000256" key="1">
    <source>
        <dbReference type="ARBA" id="ARBA00004229"/>
    </source>
</evidence>
<dbReference type="CDD" id="cd14858">
    <property type="entry name" value="TrmE_N"/>
    <property type="match status" value="1"/>
</dbReference>
<comment type="similarity">
    <text evidence="2">Belongs to the TRAFAC class TrmE-Era-EngA-EngB-Septin-like GTPase superfamily. TrmE GTPase family.</text>
</comment>
<keyword evidence="6" id="KW-0378">Hydrolase</keyword>